<sequence>MLPGADEGHNPKPLDRAVLSICGAGVQRSAWCAPPQVAQSQACRRAEPASRLSVSLGRSPLNSRRRVARRRAHHSAPTDRRAPPWTQFSGPGLSACVLTLLDSFLCPYPTTLTAFSSHNLDMKHLAGADPELILLNSHYRELERIPLSDMSRKEINELVQKLGFYRKEKPDSPVPKEFQLAPARPPPDSFDHA</sequence>
<dbReference type="AlphaFoldDB" id="A0A670JHZ4"/>
<dbReference type="Ensembl" id="ENSPMRT00000025545.1">
    <property type="protein sequence ID" value="ENSPMRP00000024081.1"/>
    <property type="gene ID" value="ENSPMRG00000015581.1"/>
</dbReference>
<comment type="similarity">
    <text evidence="1">Belongs to the selenoprotein M/F family.</text>
</comment>
<feature type="region of interest" description="Disordered" evidence="2">
    <location>
        <begin position="166"/>
        <end position="193"/>
    </location>
</feature>
<dbReference type="InterPro" id="IPR036249">
    <property type="entry name" value="Thioredoxin-like_sf"/>
</dbReference>
<accession>A0A670JHZ4</accession>
<keyword evidence="5" id="KW-1185">Reference proteome</keyword>
<dbReference type="Proteomes" id="UP000472272">
    <property type="component" value="Chromosome 16"/>
</dbReference>
<feature type="compositionally biased region" description="Pro residues" evidence="2">
    <location>
        <begin position="183"/>
        <end position="193"/>
    </location>
</feature>
<protein>
    <submittedName>
        <fullName evidence="4">Selenoprotein M</fullName>
    </submittedName>
</protein>
<dbReference type="Gene3D" id="3.40.30.50">
    <property type="entry name" value="Sep15/SelM thioredoxin-like domain, active-site redox motif"/>
    <property type="match status" value="1"/>
</dbReference>
<evidence type="ECO:0000259" key="3">
    <source>
        <dbReference type="Pfam" id="PF08806"/>
    </source>
</evidence>
<reference evidence="4" key="3">
    <citation type="submission" date="2025-09" db="UniProtKB">
        <authorList>
            <consortium name="Ensembl"/>
        </authorList>
    </citation>
    <scope>IDENTIFICATION</scope>
</reference>
<dbReference type="InterPro" id="IPR014912">
    <property type="entry name" value="Sep15_SelM_dom"/>
</dbReference>
<evidence type="ECO:0000256" key="2">
    <source>
        <dbReference type="SAM" id="MobiDB-lite"/>
    </source>
</evidence>
<evidence type="ECO:0000313" key="5">
    <source>
        <dbReference type="Proteomes" id="UP000472272"/>
    </source>
</evidence>
<organism evidence="4 5">
    <name type="scientific">Podarcis muralis</name>
    <name type="common">Wall lizard</name>
    <name type="synonym">Lacerta muralis</name>
    <dbReference type="NCBI Taxonomy" id="64176"/>
    <lineage>
        <taxon>Eukaryota</taxon>
        <taxon>Metazoa</taxon>
        <taxon>Chordata</taxon>
        <taxon>Craniata</taxon>
        <taxon>Vertebrata</taxon>
        <taxon>Euteleostomi</taxon>
        <taxon>Lepidosauria</taxon>
        <taxon>Squamata</taxon>
        <taxon>Bifurcata</taxon>
        <taxon>Unidentata</taxon>
        <taxon>Episquamata</taxon>
        <taxon>Laterata</taxon>
        <taxon>Lacertibaenia</taxon>
        <taxon>Lacertidae</taxon>
        <taxon>Podarcis</taxon>
    </lineage>
</organism>
<feature type="region of interest" description="Disordered" evidence="2">
    <location>
        <begin position="54"/>
        <end position="86"/>
    </location>
</feature>
<feature type="domain" description="Selenoprotein F/M" evidence="3">
    <location>
        <begin position="118"/>
        <end position="164"/>
    </location>
</feature>
<evidence type="ECO:0000256" key="1">
    <source>
        <dbReference type="ARBA" id="ARBA00005742"/>
    </source>
</evidence>
<gene>
    <name evidence="4" type="primary">SELENOM</name>
</gene>
<name>A0A670JHZ4_PODMU</name>
<dbReference type="GeneTree" id="ENSGT00940000154284"/>
<dbReference type="InterPro" id="IPR038219">
    <property type="entry name" value="Sep15/SelM_sf"/>
</dbReference>
<proteinExistence type="inferred from homology"/>
<feature type="compositionally biased region" description="Basic residues" evidence="2">
    <location>
        <begin position="63"/>
        <end position="74"/>
    </location>
</feature>
<reference evidence="4" key="2">
    <citation type="submission" date="2025-08" db="UniProtKB">
        <authorList>
            <consortium name="Ensembl"/>
        </authorList>
    </citation>
    <scope>IDENTIFICATION</scope>
</reference>
<evidence type="ECO:0000313" key="4">
    <source>
        <dbReference type="Ensembl" id="ENSPMRP00000024081.1"/>
    </source>
</evidence>
<dbReference type="SUPFAM" id="SSF52833">
    <property type="entry name" value="Thioredoxin-like"/>
    <property type="match status" value="1"/>
</dbReference>
<reference evidence="4 5" key="1">
    <citation type="journal article" date="2019" name="Proc. Natl. Acad. Sci. U.S.A.">
        <title>Regulatory changes in pterin and carotenoid genes underlie balanced color polymorphisms in the wall lizard.</title>
        <authorList>
            <person name="Andrade P."/>
            <person name="Pinho C."/>
            <person name="Perez I de Lanuza G."/>
            <person name="Afonso S."/>
            <person name="Brejcha J."/>
            <person name="Rubin C.J."/>
            <person name="Wallerman O."/>
            <person name="Pereira P."/>
            <person name="Sabatino S.J."/>
            <person name="Bellati A."/>
            <person name="Pellitteri-Rosa D."/>
            <person name="Bosakova Z."/>
            <person name="Bunikis I."/>
            <person name="Carretero M.A."/>
            <person name="Feiner N."/>
            <person name="Marsik P."/>
            <person name="Pauperio F."/>
            <person name="Salvi D."/>
            <person name="Soler L."/>
            <person name="While G.M."/>
            <person name="Uller T."/>
            <person name="Font E."/>
            <person name="Andersson L."/>
            <person name="Carneiro M."/>
        </authorList>
    </citation>
    <scope>NUCLEOTIDE SEQUENCE</scope>
</reference>
<dbReference type="Pfam" id="PF08806">
    <property type="entry name" value="Sep15_SelM"/>
    <property type="match status" value="1"/>
</dbReference>